<dbReference type="InParanoid" id="A0A0C3FI73"/>
<dbReference type="Proteomes" id="UP000054166">
    <property type="component" value="Unassembled WGS sequence"/>
</dbReference>
<reference evidence="1 2" key="1">
    <citation type="submission" date="2014-04" db="EMBL/GenBank/DDBJ databases">
        <authorList>
            <consortium name="DOE Joint Genome Institute"/>
            <person name="Kuo A."/>
            <person name="Tarkka M."/>
            <person name="Buscot F."/>
            <person name="Kohler A."/>
            <person name="Nagy L.G."/>
            <person name="Floudas D."/>
            <person name="Copeland A."/>
            <person name="Barry K.W."/>
            <person name="Cichocki N."/>
            <person name="Veneault-Fourrey C."/>
            <person name="LaButti K."/>
            <person name="Lindquist E.A."/>
            <person name="Lipzen A."/>
            <person name="Lundell T."/>
            <person name="Morin E."/>
            <person name="Murat C."/>
            <person name="Sun H."/>
            <person name="Tunlid A."/>
            <person name="Henrissat B."/>
            <person name="Grigoriev I.V."/>
            <person name="Hibbett D.S."/>
            <person name="Martin F."/>
            <person name="Nordberg H.P."/>
            <person name="Cantor M.N."/>
            <person name="Hua S.X."/>
        </authorList>
    </citation>
    <scope>NUCLEOTIDE SEQUENCE [LARGE SCALE GENOMIC DNA]</scope>
    <source>
        <strain evidence="1 2">F 1598</strain>
    </source>
</reference>
<dbReference type="HOGENOM" id="CLU_2997262_0_0_1"/>
<keyword evidence="2" id="KW-1185">Reference proteome</keyword>
<gene>
    <name evidence="1" type="ORF">PILCRDRAFT_823577</name>
</gene>
<dbReference type="AlphaFoldDB" id="A0A0C3FI73"/>
<dbReference type="EMBL" id="KN833010">
    <property type="protein sequence ID" value="KIM79324.1"/>
    <property type="molecule type" value="Genomic_DNA"/>
</dbReference>
<reference evidence="2" key="2">
    <citation type="submission" date="2015-01" db="EMBL/GenBank/DDBJ databases">
        <title>Evolutionary Origins and Diversification of the Mycorrhizal Mutualists.</title>
        <authorList>
            <consortium name="DOE Joint Genome Institute"/>
            <consortium name="Mycorrhizal Genomics Consortium"/>
            <person name="Kohler A."/>
            <person name="Kuo A."/>
            <person name="Nagy L.G."/>
            <person name="Floudas D."/>
            <person name="Copeland A."/>
            <person name="Barry K.W."/>
            <person name="Cichocki N."/>
            <person name="Veneault-Fourrey C."/>
            <person name="LaButti K."/>
            <person name="Lindquist E.A."/>
            <person name="Lipzen A."/>
            <person name="Lundell T."/>
            <person name="Morin E."/>
            <person name="Murat C."/>
            <person name="Riley R."/>
            <person name="Ohm R."/>
            <person name="Sun H."/>
            <person name="Tunlid A."/>
            <person name="Henrissat B."/>
            <person name="Grigoriev I.V."/>
            <person name="Hibbett D.S."/>
            <person name="Martin F."/>
        </authorList>
    </citation>
    <scope>NUCLEOTIDE SEQUENCE [LARGE SCALE GENOMIC DNA]</scope>
    <source>
        <strain evidence="2">F 1598</strain>
    </source>
</reference>
<proteinExistence type="predicted"/>
<accession>A0A0C3FI73</accession>
<sequence>MCAGGATALADAGTAPALLQAAGQWSSDTFNRYVLRKNPFLFEALTGRAPHIFPFLS</sequence>
<organism evidence="1 2">
    <name type="scientific">Piloderma croceum (strain F 1598)</name>
    <dbReference type="NCBI Taxonomy" id="765440"/>
    <lineage>
        <taxon>Eukaryota</taxon>
        <taxon>Fungi</taxon>
        <taxon>Dikarya</taxon>
        <taxon>Basidiomycota</taxon>
        <taxon>Agaricomycotina</taxon>
        <taxon>Agaricomycetes</taxon>
        <taxon>Agaricomycetidae</taxon>
        <taxon>Atheliales</taxon>
        <taxon>Atheliaceae</taxon>
        <taxon>Piloderma</taxon>
    </lineage>
</organism>
<protein>
    <submittedName>
        <fullName evidence="1">Uncharacterized protein</fullName>
    </submittedName>
</protein>
<evidence type="ECO:0000313" key="1">
    <source>
        <dbReference type="EMBL" id="KIM79324.1"/>
    </source>
</evidence>
<name>A0A0C3FI73_PILCF</name>
<evidence type="ECO:0000313" key="2">
    <source>
        <dbReference type="Proteomes" id="UP000054166"/>
    </source>
</evidence>